<protein>
    <submittedName>
        <fullName evidence="2">Uncharacterized protein</fullName>
    </submittedName>
</protein>
<reference evidence="2 3" key="1">
    <citation type="submission" date="2019-04" db="EMBL/GenBank/DDBJ databases">
        <title>Shimia ponticola sp. nov., isolated from seawater.</title>
        <authorList>
            <person name="Kim Y.-O."/>
            <person name="Yoon J.-H."/>
        </authorList>
    </citation>
    <scope>NUCLEOTIDE SEQUENCE [LARGE SCALE GENOMIC DNA]</scope>
    <source>
        <strain evidence="2 3">MYP11</strain>
    </source>
</reference>
<gene>
    <name evidence="2" type="ORF">E4Z66_03435</name>
</gene>
<evidence type="ECO:0000313" key="2">
    <source>
        <dbReference type="EMBL" id="THH38635.1"/>
    </source>
</evidence>
<keyword evidence="3" id="KW-1185">Reference proteome</keyword>
<organism evidence="2 3">
    <name type="scientific">Aliishimia ponticola</name>
    <dbReference type="NCBI Taxonomy" id="2499833"/>
    <lineage>
        <taxon>Bacteria</taxon>
        <taxon>Pseudomonadati</taxon>
        <taxon>Pseudomonadota</taxon>
        <taxon>Alphaproteobacteria</taxon>
        <taxon>Rhodobacterales</taxon>
        <taxon>Paracoccaceae</taxon>
        <taxon>Aliishimia</taxon>
    </lineage>
</organism>
<dbReference type="Proteomes" id="UP000306602">
    <property type="component" value="Unassembled WGS sequence"/>
</dbReference>
<dbReference type="RefSeq" id="WP_136461526.1">
    <property type="nucleotide sequence ID" value="NZ_SRKY01000001.1"/>
</dbReference>
<evidence type="ECO:0000256" key="1">
    <source>
        <dbReference type="SAM" id="MobiDB-lite"/>
    </source>
</evidence>
<dbReference type="EMBL" id="SRKY01000001">
    <property type="protein sequence ID" value="THH38635.1"/>
    <property type="molecule type" value="Genomic_DNA"/>
</dbReference>
<evidence type="ECO:0000313" key="3">
    <source>
        <dbReference type="Proteomes" id="UP000306602"/>
    </source>
</evidence>
<proteinExistence type="predicted"/>
<name>A0A4S4NIC2_9RHOB</name>
<comment type="caution">
    <text evidence="2">The sequence shown here is derived from an EMBL/GenBank/DDBJ whole genome shotgun (WGS) entry which is preliminary data.</text>
</comment>
<feature type="region of interest" description="Disordered" evidence="1">
    <location>
        <begin position="1"/>
        <end position="37"/>
    </location>
</feature>
<dbReference type="AlphaFoldDB" id="A0A4S4NIC2"/>
<accession>A0A4S4NIC2</accession>
<sequence>MASYGDFESNFKAMQDTVDKDGNPQKRAIPAGVNPEDIPDHVQQAIAELTIDQVNTLVDLAVKTKSHIFIHEHGNEKGRIIALGL</sequence>